<name>A0ABN8QTK2_9CNID</name>
<gene>
    <name evidence="4" type="ORF">PLOB_00010720</name>
</gene>
<keyword evidence="2" id="KW-0479">Metal-binding</keyword>
<proteinExistence type="predicted"/>
<evidence type="ECO:0000313" key="5">
    <source>
        <dbReference type="Proteomes" id="UP001159405"/>
    </source>
</evidence>
<evidence type="ECO:0000256" key="1">
    <source>
        <dbReference type="ARBA" id="ARBA00001968"/>
    </source>
</evidence>
<organism evidence="4 5">
    <name type="scientific">Porites lobata</name>
    <dbReference type="NCBI Taxonomy" id="104759"/>
    <lineage>
        <taxon>Eukaryota</taxon>
        <taxon>Metazoa</taxon>
        <taxon>Cnidaria</taxon>
        <taxon>Anthozoa</taxon>
        <taxon>Hexacorallia</taxon>
        <taxon>Scleractinia</taxon>
        <taxon>Fungiina</taxon>
        <taxon>Poritidae</taxon>
        <taxon>Porites</taxon>
    </lineage>
</organism>
<comment type="cofactor">
    <cofactor evidence="1">
        <name>a divalent metal cation</name>
        <dbReference type="ChEBI" id="CHEBI:60240"/>
    </cofactor>
</comment>
<evidence type="ECO:0000313" key="4">
    <source>
        <dbReference type="EMBL" id="CAH3170313.1"/>
    </source>
</evidence>
<protein>
    <recommendedName>
        <fullName evidence="3">DDE Tnp4 domain-containing protein</fullName>
    </recommendedName>
</protein>
<reference evidence="4 5" key="1">
    <citation type="submission" date="2022-05" db="EMBL/GenBank/DDBJ databases">
        <authorList>
            <consortium name="Genoscope - CEA"/>
            <person name="William W."/>
        </authorList>
    </citation>
    <scope>NUCLEOTIDE SEQUENCE [LARGE SCALE GENOMIC DNA]</scope>
</reference>
<dbReference type="Pfam" id="PF13359">
    <property type="entry name" value="DDE_Tnp_4"/>
    <property type="match status" value="1"/>
</dbReference>
<keyword evidence="5" id="KW-1185">Reference proteome</keyword>
<dbReference type="InterPro" id="IPR027806">
    <property type="entry name" value="HARBI1_dom"/>
</dbReference>
<feature type="non-terminal residue" evidence="4">
    <location>
        <position position="1"/>
    </location>
</feature>
<evidence type="ECO:0000259" key="3">
    <source>
        <dbReference type="Pfam" id="PF13359"/>
    </source>
</evidence>
<feature type="domain" description="DDE Tnp4" evidence="3">
    <location>
        <begin position="124"/>
        <end position="207"/>
    </location>
</feature>
<dbReference type="EMBL" id="CALNXK010000155">
    <property type="protein sequence ID" value="CAH3170313.1"/>
    <property type="molecule type" value="Genomic_DNA"/>
</dbReference>
<sequence length="231" mass="26807">VENQRHLFWLSTGQLPETLEDIVFRLTPVLNRLNWRGGMRRRRRGGKQNNTIKVVLTFLWLRKYPCLDTLALLDVSRSTVSHIIHSVVPALWRFFSNEVTCPSIAEWNRMQVEWRFFPDAIGCIDGTPHEIYRPQVEPQAQFYSGHRHYHVMNTQLIVDNQRNIVFLQAGFLGSMIDAGNFILMDRIGPGTGYDMPGGKVLLEDKGYGDFVPLLTPFWAAQIRQMPMHQQR</sequence>
<accession>A0ABN8QTK2</accession>
<comment type="caution">
    <text evidence="4">The sequence shown here is derived from an EMBL/GenBank/DDBJ whole genome shotgun (WGS) entry which is preliminary data.</text>
</comment>
<dbReference type="Proteomes" id="UP001159405">
    <property type="component" value="Unassembled WGS sequence"/>
</dbReference>
<evidence type="ECO:0000256" key="2">
    <source>
        <dbReference type="ARBA" id="ARBA00022723"/>
    </source>
</evidence>
<feature type="non-terminal residue" evidence="4">
    <location>
        <position position="231"/>
    </location>
</feature>